<feature type="domain" description="Radical SAM core" evidence="13">
    <location>
        <begin position="144"/>
        <end position="293"/>
    </location>
</feature>
<proteinExistence type="inferred from homology"/>
<evidence type="ECO:0000256" key="2">
    <source>
        <dbReference type="ARBA" id="ARBA00001966"/>
    </source>
</evidence>
<evidence type="ECO:0000313" key="14">
    <source>
        <dbReference type="EMBL" id="QTD51934.1"/>
    </source>
</evidence>
<protein>
    <submittedName>
        <fullName evidence="14">Radical SAM protein</fullName>
    </submittedName>
</protein>
<dbReference type="RefSeq" id="WP_237382047.1">
    <property type="nucleotide sequence ID" value="NZ_CP071793.1"/>
</dbReference>
<dbReference type="GO" id="GO:0046872">
    <property type="term" value="F:metal ion binding"/>
    <property type="evidence" value="ECO:0007669"/>
    <property type="project" value="UniProtKB-KW"/>
</dbReference>
<keyword evidence="10" id="KW-0413">Isomerase</keyword>
<evidence type="ECO:0000256" key="6">
    <source>
        <dbReference type="ARBA" id="ARBA00022723"/>
    </source>
</evidence>
<keyword evidence="6" id="KW-0479">Metal-binding</keyword>
<dbReference type="InterPro" id="IPR003739">
    <property type="entry name" value="Lys_aminomutase/Glu_NH3_mut"/>
</dbReference>
<dbReference type="GO" id="GO:0051539">
    <property type="term" value="F:4 iron, 4 sulfur cluster binding"/>
    <property type="evidence" value="ECO:0007669"/>
    <property type="project" value="UniProtKB-KW"/>
</dbReference>
<gene>
    <name evidence="14" type="ORF">J3U87_05630</name>
</gene>
<evidence type="ECO:0000256" key="11">
    <source>
        <dbReference type="PIRSR" id="PIRSR603739-50"/>
    </source>
</evidence>
<dbReference type="PANTHER" id="PTHR30538">
    <property type="entry name" value="LYSINE 2,3-AMINOMUTASE-RELATED"/>
    <property type="match status" value="1"/>
</dbReference>
<name>A0A8A4TRZ2_SULCO</name>
<dbReference type="SFLD" id="SFLDS00029">
    <property type="entry name" value="Radical_SAM"/>
    <property type="match status" value="1"/>
</dbReference>
<dbReference type="SUPFAM" id="SSF102114">
    <property type="entry name" value="Radical SAM enzymes"/>
    <property type="match status" value="1"/>
</dbReference>
<dbReference type="Proteomes" id="UP000663929">
    <property type="component" value="Chromosome"/>
</dbReference>
<keyword evidence="9" id="KW-0411">Iron-sulfur</keyword>
<comment type="similarity">
    <text evidence="3">Belongs to the radical SAM superfamily. KamA family.</text>
</comment>
<evidence type="ECO:0000256" key="1">
    <source>
        <dbReference type="ARBA" id="ARBA00001933"/>
    </source>
</evidence>
<organism evidence="14 15">
    <name type="scientific">Sulfidibacter corallicola</name>
    <dbReference type="NCBI Taxonomy" id="2818388"/>
    <lineage>
        <taxon>Bacteria</taxon>
        <taxon>Pseudomonadati</taxon>
        <taxon>Acidobacteriota</taxon>
        <taxon>Holophagae</taxon>
        <taxon>Acanthopleuribacterales</taxon>
        <taxon>Acanthopleuribacteraceae</taxon>
        <taxon>Sulfidibacter</taxon>
    </lineage>
</organism>
<evidence type="ECO:0000256" key="4">
    <source>
        <dbReference type="ARBA" id="ARBA00022485"/>
    </source>
</evidence>
<feature type="modified residue" description="N6-(pyridoxal phosphate)lysine" evidence="11">
    <location>
        <position position="363"/>
    </location>
</feature>
<evidence type="ECO:0000256" key="10">
    <source>
        <dbReference type="ARBA" id="ARBA00023235"/>
    </source>
</evidence>
<evidence type="ECO:0000256" key="7">
    <source>
        <dbReference type="ARBA" id="ARBA00022898"/>
    </source>
</evidence>
<dbReference type="InterPro" id="IPR013785">
    <property type="entry name" value="Aldolase_TIM"/>
</dbReference>
<feature type="region of interest" description="Disordered" evidence="12">
    <location>
        <begin position="1"/>
        <end position="54"/>
    </location>
</feature>
<dbReference type="Gene3D" id="3.20.20.70">
    <property type="entry name" value="Aldolase class I"/>
    <property type="match status" value="1"/>
</dbReference>
<dbReference type="EMBL" id="CP071793">
    <property type="protein sequence ID" value="QTD51934.1"/>
    <property type="molecule type" value="Genomic_DNA"/>
</dbReference>
<evidence type="ECO:0000256" key="12">
    <source>
        <dbReference type="SAM" id="MobiDB-lite"/>
    </source>
</evidence>
<dbReference type="AlphaFoldDB" id="A0A8A4TRZ2"/>
<dbReference type="PANTHER" id="PTHR30538:SF1">
    <property type="entry name" value="L-LYSINE 2,3-AMINOMUTASE"/>
    <property type="match status" value="1"/>
</dbReference>
<feature type="compositionally biased region" description="Basic and acidic residues" evidence="12">
    <location>
        <begin position="33"/>
        <end position="47"/>
    </location>
</feature>
<evidence type="ECO:0000256" key="3">
    <source>
        <dbReference type="ARBA" id="ARBA00008703"/>
    </source>
</evidence>
<dbReference type="CDD" id="cd01335">
    <property type="entry name" value="Radical_SAM"/>
    <property type="match status" value="1"/>
</dbReference>
<comment type="cofactor">
    <cofactor evidence="1 11">
        <name>pyridoxal 5'-phosphate</name>
        <dbReference type="ChEBI" id="CHEBI:597326"/>
    </cofactor>
</comment>
<keyword evidence="8" id="KW-0408">Iron</keyword>
<keyword evidence="5" id="KW-0949">S-adenosyl-L-methionine</keyword>
<evidence type="ECO:0000256" key="5">
    <source>
        <dbReference type="ARBA" id="ARBA00022691"/>
    </source>
</evidence>
<sequence>MPSPARSILSQTVPTTTEERTPRDTSGDALGRPMEEDGHSPKKDPRSSEPVPHGFASRVRIAEDLDVDPALLDRARRRFPVQWPKYYLDLAVRHGNDGPVARLGKPDPSELIEDPGDIADPISDQAKRPVPFVVQKHPDRVIILTTKKCHFYCRFCFRREEPVAKAMEPDDADWARIFAFLEAHPAIEEPILSGGDPLTLSNRQLFALRDRFARIPSVKRWRIHTRAPVHYPARVDETLVAGLGQDLPLRVVTHFNHPHEITEESHRIARLFARHGIELKNQTVLLAGINDDPLTQERLWRELWHLGIRPHYIHHPDRVAGNAMFRVRIDRGREIFARLGASLADLPQALPRYVIDLPDGSGKVPVPDLERLDSHRYRYRHPDGHLSHYRDVR</sequence>
<reference evidence="14" key="1">
    <citation type="submission" date="2021-03" db="EMBL/GenBank/DDBJ databases">
        <title>Acanthopleuribacteraceae sp. M133.</title>
        <authorList>
            <person name="Wang G."/>
        </authorList>
    </citation>
    <scope>NUCLEOTIDE SEQUENCE</scope>
    <source>
        <strain evidence="14">M133</strain>
    </source>
</reference>
<keyword evidence="7 11" id="KW-0663">Pyridoxal phosphate</keyword>
<dbReference type="KEGG" id="scor:J3U87_05630"/>
<dbReference type="Pfam" id="PF04055">
    <property type="entry name" value="Radical_SAM"/>
    <property type="match status" value="1"/>
</dbReference>
<evidence type="ECO:0000313" key="15">
    <source>
        <dbReference type="Proteomes" id="UP000663929"/>
    </source>
</evidence>
<evidence type="ECO:0000259" key="13">
    <source>
        <dbReference type="Pfam" id="PF04055"/>
    </source>
</evidence>
<dbReference type="InterPro" id="IPR007197">
    <property type="entry name" value="rSAM"/>
</dbReference>
<evidence type="ECO:0000256" key="8">
    <source>
        <dbReference type="ARBA" id="ARBA00023004"/>
    </source>
</evidence>
<evidence type="ECO:0000256" key="9">
    <source>
        <dbReference type="ARBA" id="ARBA00023014"/>
    </source>
</evidence>
<comment type="cofactor">
    <cofactor evidence="2">
        <name>[4Fe-4S] cluster</name>
        <dbReference type="ChEBI" id="CHEBI:49883"/>
    </cofactor>
</comment>
<dbReference type="InterPro" id="IPR058240">
    <property type="entry name" value="rSAM_sf"/>
</dbReference>
<dbReference type="GO" id="GO:0016853">
    <property type="term" value="F:isomerase activity"/>
    <property type="evidence" value="ECO:0007669"/>
    <property type="project" value="UniProtKB-KW"/>
</dbReference>
<feature type="compositionally biased region" description="Basic and acidic residues" evidence="12">
    <location>
        <begin position="17"/>
        <end position="26"/>
    </location>
</feature>
<accession>A0A8A4TRZ2</accession>
<keyword evidence="4" id="KW-0004">4Fe-4S</keyword>
<keyword evidence="15" id="KW-1185">Reference proteome</keyword>